<feature type="compositionally biased region" description="Pro residues" evidence="1">
    <location>
        <begin position="106"/>
        <end position="115"/>
    </location>
</feature>
<organism evidence="2 3">
    <name type="scientific">Roridomyces roridus</name>
    <dbReference type="NCBI Taxonomy" id="1738132"/>
    <lineage>
        <taxon>Eukaryota</taxon>
        <taxon>Fungi</taxon>
        <taxon>Dikarya</taxon>
        <taxon>Basidiomycota</taxon>
        <taxon>Agaricomycotina</taxon>
        <taxon>Agaricomycetes</taxon>
        <taxon>Agaricomycetidae</taxon>
        <taxon>Agaricales</taxon>
        <taxon>Marasmiineae</taxon>
        <taxon>Mycenaceae</taxon>
        <taxon>Roridomyces</taxon>
    </lineage>
</organism>
<feature type="compositionally biased region" description="Basic and acidic residues" evidence="1">
    <location>
        <begin position="1"/>
        <end position="11"/>
    </location>
</feature>
<feature type="region of interest" description="Disordered" evidence="1">
    <location>
        <begin position="86"/>
        <end position="119"/>
    </location>
</feature>
<protein>
    <submittedName>
        <fullName evidence="2">Uncharacterized protein</fullName>
    </submittedName>
</protein>
<evidence type="ECO:0000256" key="1">
    <source>
        <dbReference type="SAM" id="MobiDB-lite"/>
    </source>
</evidence>
<name>A0AAD7BD26_9AGAR</name>
<accession>A0AAD7BD26</accession>
<proteinExistence type="predicted"/>
<feature type="compositionally biased region" description="Low complexity" evidence="1">
    <location>
        <begin position="53"/>
        <end position="72"/>
    </location>
</feature>
<feature type="non-terminal residue" evidence="2">
    <location>
        <position position="1"/>
    </location>
</feature>
<feature type="region of interest" description="Disordered" evidence="1">
    <location>
        <begin position="1"/>
        <end position="72"/>
    </location>
</feature>
<keyword evidence="3" id="KW-1185">Reference proteome</keyword>
<dbReference type="EMBL" id="JARKIF010000021">
    <property type="protein sequence ID" value="KAJ7617303.1"/>
    <property type="molecule type" value="Genomic_DNA"/>
</dbReference>
<comment type="caution">
    <text evidence="2">The sequence shown here is derived from an EMBL/GenBank/DDBJ whole genome shotgun (WGS) entry which is preliminary data.</text>
</comment>
<reference evidence="2" key="1">
    <citation type="submission" date="2023-03" db="EMBL/GenBank/DDBJ databases">
        <title>Massive genome expansion in bonnet fungi (Mycena s.s.) driven by repeated elements and novel gene families across ecological guilds.</title>
        <authorList>
            <consortium name="Lawrence Berkeley National Laboratory"/>
            <person name="Harder C.B."/>
            <person name="Miyauchi S."/>
            <person name="Viragh M."/>
            <person name="Kuo A."/>
            <person name="Thoen E."/>
            <person name="Andreopoulos B."/>
            <person name="Lu D."/>
            <person name="Skrede I."/>
            <person name="Drula E."/>
            <person name="Henrissat B."/>
            <person name="Morin E."/>
            <person name="Kohler A."/>
            <person name="Barry K."/>
            <person name="LaButti K."/>
            <person name="Morin E."/>
            <person name="Salamov A."/>
            <person name="Lipzen A."/>
            <person name="Mereny Z."/>
            <person name="Hegedus B."/>
            <person name="Baldrian P."/>
            <person name="Stursova M."/>
            <person name="Weitz H."/>
            <person name="Taylor A."/>
            <person name="Grigoriev I.V."/>
            <person name="Nagy L.G."/>
            <person name="Martin F."/>
            <person name="Kauserud H."/>
        </authorList>
    </citation>
    <scope>NUCLEOTIDE SEQUENCE</scope>
    <source>
        <strain evidence="2">9284</strain>
    </source>
</reference>
<gene>
    <name evidence="2" type="ORF">FB45DRAFT_933856</name>
</gene>
<sequence>MAMKFIPHDPSAKGAKRKNKYALSSSLQPNPVLQALEPSGASAQPAAQTSAFTSSAVAGPSSSSAPPPQTQSASLYQLTSKFNFRSPWDQERNSSPGRFSLTQPATRPPPPLSRPRPPKQVVVPLVNKELNSTPLTPIVYQSLALILEDLNRLLYTPHEGQPFDFRAVCAIIADPAIDNAERVRLVAAQVTELTAISFNPYTLKIHDFPQGAASTVQTAALWMGTASVLPPNVACRRCEHLLTVSVTYCRGPLIRGEDISGFRGQRIIVALTHFAG</sequence>
<evidence type="ECO:0000313" key="2">
    <source>
        <dbReference type="EMBL" id="KAJ7617303.1"/>
    </source>
</evidence>
<evidence type="ECO:0000313" key="3">
    <source>
        <dbReference type="Proteomes" id="UP001221142"/>
    </source>
</evidence>
<feature type="compositionally biased region" description="Polar residues" evidence="1">
    <location>
        <begin position="22"/>
        <end position="31"/>
    </location>
</feature>
<dbReference type="AlphaFoldDB" id="A0AAD7BD26"/>
<feature type="compositionally biased region" description="Polar residues" evidence="1">
    <location>
        <begin position="93"/>
        <end position="103"/>
    </location>
</feature>
<dbReference type="Proteomes" id="UP001221142">
    <property type="component" value="Unassembled WGS sequence"/>
</dbReference>
<feature type="compositionally biased region" description="Polar residues" evidence="1">
    <location>
        <begin position="41"/>
        <end position="52"/>
    </location>
</feature>